<reference evidence="1 2" key="2">
    <citation type="submission" date="2009-02" db="EMBL/GenBank/DDBJ databases">
        <title>Draft genome sequence of Clostridium methylpentosum (DSM 5476).</title>
        <authorList>
            <person name="Sudarsanam P."/>
            <person name="Ley R."/>
            <person name="Guruge J."/>
            <person name="Turnbaugh P.J."/>
            <person name="Mahowald M."/>
            <person name="Liep D."/>
            <person name="Gordon J."/>
        </authorList>
    </citation>
    <scope>NUCLEOTIDE SEQUENCE [LARGE SCALE GENOMIC DNA]</scope>
    <source>
        <strain evidence="1 2">DSM 5476</strain>
    </source>
</reference>
<protein>
    <submittedName>
        <fullName evidence="1">Uncharacterized protein</fullName>
    </submittedName>
</protein>
<evidence type="ECO:0000313" key="1">
    <source>
        <dbReference type="EMBL" id="EEG29987.1"/>
    </source>
</evidence>
<comment type="caution">
    <text evidence="1">The sequence shown here is derived from an EMBL/GenBank/DDBJ whole genome shotgun (WGS) entry which is preliminary data.</text>
</comment>
<dbReference type="EMBL" id="ACEC01000079">
    <property type="protein sequence ID" value="EEG29987.1"/>
    <property type="molecule type" value="Genomic_DNA"/>
</dbReference>
<dbReference type="AlphaFoldDB" id="C0EEX7"/>
<reference evidence="1 2" key="1">
    <citation type="submission" date="2009-01" db="EMBL/GenBank/DDBJ databases">
        <authorList>
            <person name="Fulton L."/>
            <person name="Clifton S."/>
            <person name="Fulton B."/>
            <person name="Xu J."/>
            <person name="Minx P."/>
            <person name="Pepin K.H."/>
            <person name="Johnson M."/>
            <person name="Bhonagiri V."/>
            <person name="Nash W.E."/>
            <person name="Mardis E.R."/>
            <person name="Wilson R.K."/>
        </authorList>
    </citation>
    <scope>NUCLEOTIDE SEQUENCE [LARGE SCALE GENOMIC DNA]</scope>
    <source>
        <strain evidence="1 2">DSM 5476</strain>
    </source>
</reference>
<gene>
    <name evidence="1" type="ORF">CLOSTMETH_02416</name>
</gene>
<dbReference type="STRING" id="537013.CLOSTMETH_02416"/>
<accession>C0EEX7</accession>
<evidence type="ECO:0000313" key="2">
    <source>
        <dbReference type="Proteomes" id="UP000003340"/>
    </source>
</evidence>
<proteinExistence type="predicted"/>
<dbReference type="Proteomes" id="UP000003340">
    <property type="component" value="Unassembled WGS sequence"/>
</dbReference>
<sequence>MGNLSFSAKRFPAVKNSQCLADTGCFYIFKKAVSLTQHEFWHYKRDLKS</sequence>
<dbReference type="HOGENOM" id="CLU_3134163_0_0_9"/>
<organism evidence="1 2">
    <name type="scientific">[Clostridium] methylpentosum DSM 5476</name>
    <dbReference type="NCBI Taxonomy" id="537013"/>
    <lineage>
        <taxon>Bacteria</taxon>
        <taxon>Bacillati</taxon>
        <taxon>Bacillota</taxon>
        <taxon>Clostridia</taxon>
        <taxon>Eubacteriales</taxon>
        <taxon>Oscillospiraceae</taxon>
        <taxon>Oscillospiraceae incertae sedis</taxon>
    </lineage>
</organism>
<name>C0EEX7_9FIRM</name>
<keyword evidence="2" id="KW-1185">Reference proteome</keyword>